<evidence type="ECO:0000313" key="6">
    <source>
        <dbReference type="EMBL" id="KGJ90412.1"/>
    </source>
</evidence>
<keyword evidence="4" id="KW-1133">Transmembrane helix</keyword>
<dbReference type="SUPFAM" id="SSF46894">
    <property type="entry name" value="C-terminal effector domain of the bipartite response regulators"/>
    <property type="match status" value="1"/>
</dbReference>
<dbReference type="Pfam" id="PF07676">
    <property type="entry name" value="PD40"/>
    <property type="match status" value="1"/>
</dbReference>
<protein>
    <submittedName>
        <fullName evidence="6">Transcriptional regulator, winged helix family</fullName>
    </submittedName>
</protein>
<evidence type="ECO:0000256" key="3">
    <source>
        <dbReference type="PROSITE-ProRule" id="PRU01091"/>
    </source>
</evidence>
<name>A0A099KKC7_COLPS</name>
<dbReference type="Gene3D" id="1.10.10.10">
    <property type="entry name" value="Winged helix-like DNA-binding domain superfamily/Winged helix DNA-binding domain"/>
    <property type="match status" value="1"/>
</dbReference>
<dbReference type="InterPro" id="IPR011659">
    <property type="entry name" value="WD40"/>
</dbReference>
<feature type="domain" description="OmpR/PhoB-type" evidence="5">
    <location>
        <begin position="4"/>
        <end position="101"/>
    </location>
</feature>
<dbReference type="SMART" id="SM00862">
    <property type="entry name" value="Trans_reg_C"/>
    <property type="match status" value="1"/>
</dbReference>
<keyword evidence="2 3" id="KW-0238">DNA-binding</keyword>
<reference evidence="6 7" key="1">
    <citation type="submission" date="2014-08" db="EMBL/GenBank/DDBJ databases">
        <title>Genomic and Phenotypic Diversity of Colwellia psychrerythraea strains from Disparate Marine Basins.</title>
        <authorList>
            <person name="Techtmann S.M."/>
            <person name="Stelling S.C."/>
            <person name="Utturkar S.M."/>
            <person name="Alshibli N."/>
            <person name="Harris A."/>
            <person name="Brown S.D."/>
            <person name="Hazen T.C."/>
        </authorList>
    </citation>
    <scope>NUCLEOTIDE SEQUENCE [LARGE SCALE GENOMIC DNA]</scope>
    <source>
        <strain evidence="6 7">GAB14E</strain>
    </source>
</reference>
<proteinExistence type="inferred from homology"/>
<dbReference type="Gene3D" id="2.120.10.30">
    <property type="entry name" value="TolB, C-terminal domain"/>
    <property type="match status" value="2"/>
</dbReference>
<keyword evidence="4" id="KW-0472">Membrane</keyword>
<dbReference type="PATRIC" id="fig|28229.3.peg.3576"/>
<dbReference type="OrthoDB" id="5900874at2"/>
<dbReference type="CDD" id="cd00383">
    <property type="entry name" value="trans_reg_C"/>
    <property type="match status" value="1"/>
</dbReference>
<sequence>MNSSIKYHLANLIFCPTTKTVTKQDGSIEKLRPQRASILALFIEYKGQLVTSELLHSRIWKNRKVEDKTVQAALTKLRTSLGWQADENLINERSEGYRLVCEVIAVNDPTDSQVVIAQTVTSQTVAPQTVIAQTLAHKAVKKSGITSSVYAAIAVFAIVTIALITMQYFTVNANQPEKVKEFKTKPITYIKGQELKPSLSPNGKYLAFTHAKNKTLQYQIKVKLLSNNKFLSLDDAAFSSSPRWSANGLTLYYQAFENEECFIKKVQLIDKMMFSKAEVITSCGKEKSESPVAVDKSDEWLYFSYKTAPNKAMYLKRIHLITGKEQQLTSPTEDAYGDYSLSLSPDGTMLAILAFDAAANGRVYTLNLQTKEQILAFTFKHLLYNVDWAKQGKSLFYIDQDAYIVQFDLNNKTHKQITKLSQSSQTIQVIENGDFLVGFGEFYISDLYKSSLDSYKTVQLQESHFNDHSITSISDSPEQYAFVSNRSGLQQIWLYDNGSLKQLTDYKKQLLIKELSLSSDNTSLVYLANSSINVINIGEQIYQKVTNNEVLFRSPIWHCSSETILATTKVNDVWSLAEIIPSTGTVNILSKGITSIKADCNNDKYYVAQEEKLGIYLLSRLPDTIQKTPLLADYYFGSGKQWLVENDIAYFVEQRALYSMSLKTSTKPQAQMNDENLIGFNVSAENIYFSKKVLNDSYIAQISAGGSKRQ</sequence>
<dbReference type="SUPFAM" id="SSF82171">
    <property type="entry name" value="DPP6 N-terminal domain-like"/>
    <property type="match status" value="1"/>
</dbReference>
<comment type="caution">
    <text evidence="6">The sequence shown here is derived from an EMBL/GenBank/DDBJ whole genome shotgun (WGS) entry which is preliminary data.</text>
</comment>
<dbReference type="GO" id="GO:0006355">
    <property type="term" value="P:regulation of DNA-templated transcription"/>
    <property type="evidence" value="ECO:0007669"/>
    <property type="project" value="InterPro"/>
</dbReference>
<accession>A0A099KKC7</accession>
<dbReference type="SUPFAM" id="SSF69304">
    <property type="entry name" value="Tricorn protease N-terminal domain"/>
    <property type="match status" value="1"/>
</dbReference>
<dbReference type="PANTHER" id="PTHR36842">
    <property type="entry name" value="PROTEIN TOLB HOMOLOG"/>
    <property type="match status" value="1"/>
</dbReference>
<evidence type="ECO:0000256" key="4">
    <source>
        <dbReference type="SAM" id="Phobius"/>
    </source>
</evidence>
<organism evidence="6 7">
    <name type="scientific">Colwellia psychrerythraea</name>
    <name type="common">Vibrio psychroerythus</name>
    <dbReference type="NCBI Taxonomy" id="28229"/>
    <lineage>
        <taxon>Bacteria</taxon>
        <taxon>Pseudomonadati</taxon>
        <taxon>Pseudomonadota</taxon>
        <taxon>Gammaproteobacteria</taxon>
        <taxon>Alteromonadales</taxon>
        <taxon>Colwelliaceae</taxon>
        <taxon>Colwellia</taxon>
    </lineage>
</organism>
<dbReference type="Pfam" id="PF00486">
    <property type="entry name" value="Trans_reg_C"/>
    <property type="match status" value="1"/>
</dbReference>
<evidence type="ECO:0000259" key="5">
    <source>
        <dbReference type="PROSITE" id="PS51755"/>
    </source>
</evidence>
<dbReference type="InterPro" id="IPR011042">
    <property type="entry name" value="6-blade_b-propeller_TolB-like"/>
</dbReference>
<dbReference type="GO" id="GO:0000160">
    <property type="term" value="P:phosphorelay signal transduction system"/>
    <property type="evidence" value="ECO:0007669"/>
    <property type="project" value="InterPro"/>
</dbReference>
<dbReference type="PANTHER" id="PTHR36842:SF1">
    <property type="entry name" value="PROTEIN TOLB"/>
    <property type="match status" value="1"/>
</dbReference>
<evidence type="ECO:0000313" key="7">
    <source>
        <dbReference type="Proteomes" id="UP000029868"/>
    </source>
</evidence>
<dbReference type="InterPro" id="IPR036388">
    <property type="entry name" value="WH-like_DNA-bd_sf"/>
</dbReference>
<dbReference type="InterPro" id="IPR016032">
    <property type="entry name" value="Sig_transdc_resp-reg_C-effctor"/>
</dbReference>
<dbReference type="RefSeq" id="WP_033083561.1">
    <property type="nucleotide sequence ID" value="NZ_JQEC01000047.1"/>
</dbReference>
<dbReference type="GO" id="GO:0003677">
    <property type="term" value="F:DNA binding"/>
    <property type="evidence" value="ECO:0007669"/>
    <property type="project" value="UniProtKB-UniRule"/>
</dbReference>
<comment type="similarity">
    <text evidence="1">Belongs to the TolB family.</text>
</comment>
<feature type="transmembrane region" description="Helical" evidence="4">
    <location>
        <begin position="148"/>
        <end position="169"/>
    </location>
</feature>
<evidence type="ECO:0000256" key="1">
    <source>
        <dbReference type="ARBA" id="ARBA00009820"/>
    </source>
</evidence>
<dbReference type="Proteomes" id="UP000029868">
    <property type="component" value="Unassembled WGS sequence"/>
</dbReference>
<feature type="DNA-binding region" description="OmpR/PhoB-type" evidence="3">
    <location>
        <begin position="4"/>
        <end position="101"/>
    </location>
</feature>
<dbReference type="PROSITE" id="PS51755">
    <property type="entry name" value="OMPR_PHOB"/>
    <property type="match status" value="1"/>
</dbReference>
<dbReference type="EMBL" id="JQEC01000047">
    <property type="protein sequence ID" value="KGJ90412.1"/>
    <property type="molecule type" value="Genomic_DNA"/>
</dbReference>
<evidence type="ECO:0000256" key="2">
    <source>
        <dbReference type="ARBA" id="ARBA00023125"/>
    </source>
</evidence>
<keyword evidence="4" id="KW-0812">Transmembrane</keyword>
<gene>
    <name evidence="6" type="ORF">GAB14E_3655</name>
</gene>
<dbReference type="InterPro" id="IPR001867">
    <property type="entry name" value="OmpR/PhoB-type_DNA-bd"/>
</dbReference>
<dbReference type="AlphaFoldDB" id="A0A099KKC7"/>